<evidence type="ECO:0000256" key="7">
    <source>
        <dbReference type="ARBA" id="ARBA00023254"/>
    </source>
</evidence>
<reference evidence="14 15" key="1">
    <citation type="submission" date="2015-04" db="EMBL/GenBank/DDBJ databases">
        <authorList>
            <person name="Heijne W.H."/>
            <person name="Fedorova N.D."/>
            <person name="Nierman W.C."/>
            <person name="Vollebregt A.W."/>
            <person name="Zhao Z."/>
            <person name="Wu L."/>
            <person name="Kumar M."/>
            <person name="Stam H."/>
            <person name="van den Berg M.A."/>
            <person name="Pel H.J."/>
        </authorList>
    </citation>
    <scope>NUCLEOTIDE SEQUENCE [LARGE SCALE GENOMIC DNA]</scope>
    <source>
        <strain evidence="14 15">CBS 393.64</strain>
    </source>
</reference>
<dbReference type="PROSITE" id="PS51194">
    <property type="entry name" value="HELICASE_CTER"/>
    <property type="match status" value="1"/>
</dbReference>
<dbReference type="SMART" id="SM00973">
    <property type="entry name" value="Sec63"/>
    <property type="match status" value="1"/>
</dbReference>
<dbReference type="OrthoDB" id="5575at2759"/>
<dbReference type="InterPro" id="IPR004179">
    <property type="entry name" value="Sec63-dom"/>
</dbReference>
<dbReference type="GeneID" id="25315290"/>
<proteinExistence type="inferred from homology"/>
<dbReference type="PANTHER" id="PTHR47835">
    <property type="entry name" value="HFM1, ATP DEPENDENT DNA HELICASE HOMOLOG"/>
    <property type="match status" value="1"/>
</dbReference>
<feature type="region of interest" description="Disordered" evidence="11">
    <location>
        <begin position="1452"/>
        <end position="1479"/>
    </location>
</feature>
<dbReference type="FunFam" id="1.10.10.10:FF:000012">
    <property type="entry name" value="U5 small nuclear ribonucleoprotein helicase"/>
    <property type="match status" value="1"/>
</dbReference>
<dbReference type="InterPro" id="IPR036388">
    <property type="entry name" value="WH-like_DNA-bd_sf"/>
</dbReference>
<dbReference type="GO" id="GO:0003676">
    <property type="term" value="F:nucleic acid binding"/>
    <property type="evidence" value="ECO:0007669"/>
    <property type="project" value="InterPro"/>
</dbReference>
<keyword evidence="6" id="KW-0413">Isomerase</keyword>
<dbReference type="Pfam" id="PF00270">
    <property type="entry name" value="DEAD"/>
    <property type="match status" value="1"/>
</dbReference>
<comment type="caution">
    <text evidence="14">The sequence shown here is derived from an EMBL/GenBank/DDBJ whole genome shotgun (WGS) entry which is preliminary data.</text>
</comment>
<dbReference type="Pfam" id="PF00271">
    <property type="entry name" value="Helicase_C"/>
    <property type="match status" value="1"/>
</dbReference>
<dbReference type="GO" id="GO:0043138">
    <property type="term" value="F:3'-5' DNA helicase activity"/>
    <property type="evidence" value="ECO:0007669"/>
    <property type="project" value="UniProtKB-EC"/>
</dbReference>
<dbReference type="Gene3D" id="1.10.10.10">
    <property type="entry name" value="Winged helix-like DNA-binding domain superfamily/Winged helix DNA-binding domain"/>
    <property type="match status" value="1"/>
</dbReference>
<protein>
    <recommendedName>
        <fullName evidence="9">DNA 3'-5' helicase</fullName>
        <ecNumber evidence="9">5.6.2.4</ecNumber>
    </recommendedName>
</protein>
<dbReference type="FunFam" id="1.10.3380.10:FF:000012">
    <property type="entry name" value="DEAD/DEAH box DNA helicase"/>
    <property type="match status" value="1"/>
</dbReference>
<keyword evidence="15" id="KW-1185">Reference proteome</keyword>
<feature type="region of interest" description="Disordered" evidence="11">
    <location>
        <begin position="1007"/>
        <end position="1046"/>
    </location>
</feature>
<dbReference type="EMBL" id="LASV01000112">
    <property type="protein sequence ID" value="KKA23060.1"/>
    <property type="molecule type" value="Genomic_DNA"/>
</dbReference>
<gene>
    <name evidence="14" type="ORF">T310_2939</name>
</gene>
<keyword evidence="4 14" id="KW-0347">Helicase</keyword>
<dbReference type="SUPFAM" id="SSF46785">
    <property type="entry name" value="Winged helix' DNA-binding domain"/>
    <property type="match status" value="1"/>
</dbReference>
<evidence type="ECO:0000259" key="13">
    <source>
        <dbReference type="PROSITE" id="PS51194"/>
    </source>
</evidence>
<dbReference type="GO" id="GO:0007131">
    <property type="term" value="P:reciprocal meiotic recombination"/>
    <property type="evidence" value="ECO:0007669"/>
    <property type="project" value="UniProtKB-ARBA"/>
</dbReference>
<dbReference type="Proteomes" id="UP000053958">
    <property type="component" value="Unassembled WGS sequence"/>
</dbReference>
<keyword evidence="2" id="KW-0547">Nucleotide-binding</keyword>
<feature type="domain" description="Helicase C-terminal" evidence="13">
    <location>
        <begin position="454"/>
        <end position="642"/>
    </location>
</feature>
<dbReference type="SMART" id="SM00487">
    <property type="entry name" value="DEXDc"/>
    <property type="match status" value="1"/>
</dbReference>
<comment type="catalytic activity">
    <reaction evidence="8">
        <text>Couples ATP hydrolysis with the unwinding of duplex DNA by translocating in the 3'-5' direction.</text>
        <dbReference type="EC" id="5.6.2.4"/>
    </reaction>
</comment>
<feature type="domain" description="Helicase ATP-binding" evidence="12">
    <location>
        <begin position="240"/>
        <end position="414"/>
    </location>
</feature>
<accession>A0A0F4YY75</accession>
<dbReference type="SUPFAM" id="SSF158702">
    <property type="entry name" value="Sec63 N-terminal domain-like"/>
    <property type="match status" value="1"/>
</dbReference>
<feature type="region of interest" description="Disordered" evidence="11">
    <location>
        <begin position="1252"/>
        <end position="1283"/>
    </location>
</feature>
<evidence type="ECO:0000313" key="15">
    <source>
        <dbReference type="Proteomes" id="UP000053958"/>
    </source>
</evidence>
<organism evidence="14 15">
    <name type="scientific">Rasamsonia emersonii (strain ATCC 16479 / CBS 393.64 / IMI 116815)</name>
    <dbReference type="NCBI Taxonomy" id="1408163"/>
    <lineage>
        <taxon>Eukaryota</taxon>
        <taxon>Fungi</taxon>
        <taxon>Dikarya</taxon>
        <taxon>Ascomycota</taxon>
        <taxon>Pezizomycotina</taxon>
        <taxon>Eurotiomycetes</taxon>
        <taxon>Eurotiomycetidae</taxon>
        <taxon>Eurotiales</taxon>
        <taxon>Trichocomaceae</taxon>
        <taxon>Rasamsonia</taxon>
    </lineage>
</organism>
<feature type="compositionally biased region" description="Basic and acidic residues" evidence="11">
    <location>
        <begin position="1403"/>
        <end position="1415"/>
    </location>
</feature>
<evidence type="ECO:0000256" key="2">
    <source>
        <dbReference type="ARBA" id="ARBA00022741"/>
    </source>
</evidence>
<evidence type="ECO:0000256" key="9">
    <source>
        <dbReference type="ARBA" id="ARBA00034808"/>
    </source>
</evidence>
<evidence type="ECO:0000256" key="5">
    <source>
        <dbReference type="ARBA" id="ARBA00022840"/>
    </source>
</evidence>
<evidence type="ECO:0000256" key="3">
    <source>
        <dbReference type="ARBA" id="ARBA00022801"/>
    </source>
</evidence>
<dbReference type="InterPro" id="IPR027417">
    <property type="entry name" value="P-loop_NTPase"/>
</dbReference>
<evidence type="ECO:0000256" key="6">
    <source>
        <dbReference type="ARBA" id="ARBA00023235"/>
    </source>
</evidence>
<name>A0A0F4YY75_RASE3</name>
<evidence type="ECO:0000256" key="10">
    <source>
        <dbReference type="ARBA" id="ARBA00048988"/>
    </source>
</evidence>
<dbReference type="STRING" id="1408163.A0A0F4YY75"/>
<dbReference type="InterPro" id="IPR011545">
    <property type="entry name" value="DEAD/DEAH_box_helicase_dom"/>
</dbReference>
<dbReference type="RefSeq" id="XP_013329672.1">
    <property type="nucleotide sequence ID" value="XM_013474218.1"/>
</dbReference>
<feature type="region of interest" description="Disordered" evidence="11">
    <location>
        <begin position="1295"/>
        <end position="1438"/>
    </location>
</feature>
<evidence type="ECO:0000256" key="11">
    <source>
        <dbReference type="SAM" id="MobiDB-lite"/>
    </source>
</evidence>
<evidence type="ECO:0000313" key="14">
    <source>
        <dbReference type="EMBL" id="KKA23060.1"/>
    </source>
</evidence>
<comment type="catalytic activity">
    <reaction evidence="10">
        <text>ATP + H2O = ADP + phosphate + H(+)</text>
        <dbReference type="Rhea" id="RHEA:13065"/>
        <dbReference type="ChEBI" id="CHEBI:15377"/>
        <dbReference type="ChEBI" id="CHEBI:15378"/>
        <dbReference type="ChEBI" id="CHEBI:30616"/>
        <dbReference type="ChEBI" id="CHEBI:43474"/>
        <dbReference type="ChEBI" id="CHEBI:456216"/>
        <dbReference type="EC" id="5.6.2.4"/>
    </reaction>
</comment>
<dbReference type="InterPro" id="IPR001650">
    <property type="entry name" value="Helicase_C-like"/>
</dbReference>
<dbReference type="GO" id="GO:0005524">
    <property type="term" value="F:ATP binding"/>
    <property type="evidence" value="ECO:0007669"/>
    <property type="project" value="UniProtKB-KW"/>
</dbReference>
<dbReference type="FunFam" id="3.40.50.300:FF:001076">
    <property type="entry name" value="ATP-dependent DNA helicase MER3"/>
    <property type="match status" value="1"/>
</dbReference>
<feature type="region of interest" description="Disordered" evidence="11">
    <location>
        <begin position="1"/>
        <end position="36"/>
    </location>
</feature>
<dbReference type="Gene3D" id="3.40.50.300">
    <property type="entry name" value="P-loop containing nucleotide triphosphate hydrolases"/>
    <property type="match status" value="2"/>
</dbReference>
<dbReference type="InterPro" id="IPR052247">
    <property type="entry name" value="Meiotic_Crossover_Helicase"/>
</dbReference>
<dbReference type="SMART" id="SM00490">
    <property type="entry name" value="HELICc"/>
    <property type="match status" value="1"/>
</dbReference>
<dbReference type="PROSITE" id="PS51192">
    <property type="entry name" value="HELICASE_ATP_BIND_1"/>
    <property type="match status" value="1"/>
</dbReference>
<dbReference type="CDD" id="cd18795">
    <property type="entry name" value="SF2_C_Ski2"/>
    <property type="match status" value="1"/>
</dbReference>
<dbReference type="Pfam" id="PF23445">
    <property type="entry name" value="WHD_SNRNP200"/>
    <property type="match status" value="1"/>
</dbReference>
<evidence type="ECO:0000259" key="12">
    <source>
        <dbReference type="PROSITE" id="PS51192"/>
    </source>
</evidence>
<evidence type="ECO:0000256" key="8">
    <source>
        <dbReference type="ARBA" id="ARBA00034617"/>
    </source>
</evidence>
<dbReference type="Pfam" id="PF02889">
    <property type="entry name" value="Sec63"/>
    <property type="match status" value="1"/>
</dbReference>
<evidence type="ECO:0000256" key="4">
    <source>
        <dbReference type="ARBA" id="ARBA00022806"/>
    </source>
</evidence>
<feature type="compositionally biased region" description="Polar residues" evidence="11">
    <location>
        <begin position="1333"/>
        <end position="1348"/>
    </location>
</feature>
<comment type="similarity">
    <text evidence="1">Belongs to the helicase family. SKI2 subfamily.</text>
</comment>
<sequence length="1494" mass="167367">MRKERRPSPFLPFQNASARRQHEYAPSSSSIPRRIDFPRQRHREGFAHHRDSIMSRDYYTSGRSNDEQLLPPVEDLPFDTFGEDQGFDGLQSLSAVDNHLSATDGLNAFLTPAKNLNSRFLEDSREPSSSDSGFQSSPLNRFGPHTRAEISSATSSFAKNSRHFLSTADVESVQLMSERTGDKDNRIAAVSPRLPRQISLSHAPPVVQGIPLISTHELPDRFRSLFSFPVFNVIQSKCFQHVYQNDYNVVISAPTGSGKTVVMELAICRLVNNLKDGLFKVVYQAPTRSLCTERFRDWTAKLTSLGLQCAELTGDTDYSQLRSIQSASIIITTPEKWDSMTRKWRDHARLMQLVKLFLIDEVHVLNEGRGAVLEAVVSRMKSVGSNVRFIALSATIPNSEDIATWLGKDATLQHLPAHRELFGEEFRPVKLQKFVYGYQSNGNNFAFDRVCGTKLPEIIAKHSNRKPIMIFCCTRNSAIATSKDLANLWSGTIPQKRLWRVGNKQLVVKNPDLRMVISCGVAFHHAGLDSEDRHAVEIGFLEGQISIICSTSTLAVGVNLPCHLVIVKNTVCWQDGGCKEYSDLEMMQMLGRAGRPQFDDSAVAVILTRKERVHHYEKLVSGSEQLESCLHLNLIDHLNAEIGLGTVTDIETAVRWLGGTFLFVRLRRNPTHYKLRENADGKDEDEMLRQICEKDVTLLQDCGLVSSEGKLKSTPFGDAMARYYVKFETMRIFLSLPPKAKISEILSAIAQAEEFHEVRLKAGEKSLYKEINRANGIRFPIKVDVALTAHKISLLIQSELGAVEFPPNEQFQKHKLPFQQDKTLVFSHINRLIRCIIDCQIHLEDGISVRNALELARSFAARVWDNSPLQMKQIEQIGIVAVRKLAGAGITSIAALEDTEAHRIDMILSKNPPFGMKVLARLAEFPKLCVTIKMIGKETKSGKSVKVNFRAEVGFMNEKLPVFFQRRPVYPLRFVGFYYGMLTSTDLAGTVQYAELKPKIPESYFPKGLAENASKSTEKPAMNTSRRRSNDTAKTTGRSKKEDEIFDDEDVRDEDLIAAADSVDWLVIDDETACTRSDKSSKQRKLGENTFLKKEKAESADDQEQPVLLSNGKWACNHKCKDKTAFGSLSSPSYKKRTNQTIRCKHFCCREGLDKPPKANKKQALPVKGNQLTLSASLRKKEATTCDPETDEQHATEENIELLDLTQPESRFFPSYMGRNKSGAKHKTTTSDSAELRAFGNARTDLAISHQTSMKHSKLLSPEIQDESLPSGEKPYSSDYSDNCLEDLPSPSHFFAKSIHPSRNFPGEEDSRKTSQKAVSPVLNENPDDNHNTRLSSSPDHSNDNQKSSAERNAGPGKICATEKTSCESSSIEPIDSSWKFEDQTALGFSLESSNNATAVDPPKQEDPRPPKRQAEVLNKSGDGSENSRKRTRYDNFCAGHNEPAEVLVLGQKTTERPPCGDRQNENTATEDPSPWEGIDPLLLEEFKDIVNFF</sequence>
<feature type="region of interest" description="Disordered" evidence="11">
    <location>
        <begin position="121"/>
        <end position="145"/>
    </location>
</feature>
<dbReference type="Gene3D" id="1.10.3380.10">
    <property type="entry name" value="Sec63 N-terminal domain-like domain"/>
    <property type="match status" value="1"/>
</dbReference>
<feature type="compositionally biased region" description="Polar residues" evidence="11">
    <location>
        <begin position="1363"/>
        <end position="1372"/>
    </location>
</feature>
<feature type="compositionally biased region" description="Basic and acidic residues" evidence="11">
    <location>
        <begin position="1454"/>
        <end position="1465"/>
    </location>
</feature>
<dbReference type="SUPFAM" id="SSF52540">
    <property type="entry name" value="P-loop containing nucleoside triphosphate hydrolases"/>
    <property type="match status" value="1"/>
</dbReference>
<keyword evidence="3" id="KW-0378">Hydrolase</keyword>
<dbReference type="InterPro" id="IPR036390">
    <property type="entry name" value="WH_DNA-bd_sf"/>
</dbReference>
<dbReference type="EC" id="5.6.2.4" evidence="9"/>
<keyword evidence="5" id="KW-0067">ATP-binding</keyword>
<dbReference type="InterPro" id="IPR057842">
    <property type="entry name" value="WH_MER3"/>
</dbReference>
<evidence type="ECO:0000256" key="1">
    <source>
        <dbReference type="ARBA" id="ARBA00010140"/>
    </source>
</evidence>
<dbReference type="GO" id="GO:0016787">
    <property type="term" value="F:hydrolase activity"/>
    <property type="evidence" value="ECO:0007669"/>
    <property type="project" value="UniProtKB-KW"/>
</dbReference>
<dbReference type="InterPro" id="IPR014001">
    <property type="entry name" value="Helicase_ATP-bd"/>
</dbReference>
<dbReference type="PANTHER" id="PTHR47835:SF3">
    <property type="entry name" value="HELICASE FOR MEIOSIS 1"/>
    <property type="match status" value="1"/>
</dbReference>
<keyword evidence="7" id="KW-0469">Meiosis</keyword>